<dbReference type="GO" id="GO:1904263">
    <property type="term" value="P:positive regulation of TORC1 signaling"/>
    <property type="evidence" value="ECO:0007669"/>
    <property type="project" value="TreeGrafter"/>
</dbReference>
<feature type="domain" description="UDENN FLCN/SMCR8-type" evidence="1">
    <location>
        <begin position="37"/>
        <end position="393"/>
    </location>
</feature>
<evidence type="ECO:0000313" key="3">
    <source>
        <dbReference type="Proteomes" id="UP001153636"/>
    </source>
</evidence>
<sequence length="393" mass="45138">MEVVIAMGHFCDTHGPCVILCTHVLDEIPKEKPLSKISSCAACESIELDTVFVCEDENKQYITSRTSLDSNLTRLLKDAILRSLSIEMVLQDGKNSGTMYFGDNNRGHIIAHVFSIKDSFARGFKRKYCMIVLGKHQISLLSHYDFVEKHLKRISEDLQQKAEKFNSTDRSSTTSVDKILRSLPELVGERNIFAQLHMWFVFLLRAEIFKNIPHDIPSCPVNCSLIEKLRNIKLEMPNSVYDTISYCILTGIRVEENNLDILKYFQQLLPKGFQLPTVGMVCRISRPKEKWNVNFDGSLPLILPCLHVSIKEALENTNITNSALQYHIMSLIMHWFSISCVLNWTSTHSEVLLRTLEVRKCDTPLLDYWIPQSSECVEICKTDYFKPRIIVDK</sequence>
<protein>
    <recommendedName>
        <fullName evidence="1">UDENN FLCN/SMCR8-type domain-containing protein</fullName>
    </recommendedName>
</protein>
<gene>
    <name evidence="2" type="ORF">PSYICH_LOCUS436</name>
</gene>
<name>A0A9P0CIE0_9CUCU</name>
<dbReference type="OrthoDB" id="5599713at2759"/>
<dbReference type="Pfam" id="PF11704">
    <property type="entry name" value="Folliculin"/>
    <property type="match status" value="1"/>
</dbReference>
<keyword evidence="3" id="KW-1185">Reference proteome</keyword>
<dbReference type="GO" id="GO:0000122">
    <property type="term" value="P:negative regulation of transcription by RNA polymerase II"/>
    <property type="evidence" value="ECO:0007669"/>
    <property type="project" value="TreeGrafter"/>
</dbReference>
<dbReference type="GO" id="GO:0005096">
    <property type="term" value="F:GTPase activator activity"/>
    <property type="evidence" value="ECO:0007669"/>
    <property type="project" value="InterPro"/>
</dbReference>
<dbReference type="PANTHER" id="PTHR31441:SF2">
    <property type="entry name" value="FOLLICULIN"/>
    <property type="match status" value="1"/>
</dbReference>
<reference evidence="2" key="1">
    <citation type="submission" date="2022-01" db="EMBL/GenBank/DDBJ databases">
        <authorList>
            <person name="King R."/>
        </authorList>
    </citation>
    <scope>NUCLEOTIDE SEQUENCE</scope>
</reference>
<accession>A0A9P0CIE0</accession>
<organism evidence="2 3">
    <name type="scientific">Psylliodes chrysocephalus</name>
    <dbReference type="NCBI Taxonomy" id="3402493"/>
    <lineage>
        <taxon>Eukaryota</taxon>
        <taxon>Metazoa</taxon>
        <taxon>Ecdysozoa</taxon>
        <taxon>Arthropoda</taxon>
        <taxon>Hexapoda</taxon>
        <taxon>Insecta</taxon>
        <taxon>Pterygota</taxon>
        <taxon>Neoptera</taxon>
        <taxon>Endopterygota</taxon>
        <taxon>Coleoptera</taxon>
        <taxon>Polyphaga</taxon>
        <taxon>Cucujiformia</taxon>
        <taxon>Chrysomeloidea</taxon>
        <taxon>Chrysomelidae</taxon>
        <taxon>Galerucinae</taxon>
        <taxon>Alticini</taxon>
        <taxon>Psylliodes</taxon>
    </lineage>
</organism>
<evidence type="ECO:0000259" key="1">
    <source>
        <dbReference type="PROSITE" id="PS51834"/>
    </source>
</evidence>
<dbReference type="Proteomes" id="UP001153636">
    <property type="component" value="Chromosome 1"/>
</dbReference>
<dbReference type="PANTHER" id="PTHR31441">
    <property type="entry name" value="FOLLICULIN FAMILY MEMBER"/>
    <property type="match status" value="1"/>
</dbReference>
<dbReference type="InterPro" id="IPR021713">
    <property type="entry name" value="Folliculin"/>
</dbReference>
<dbReference type="InterPro" id="IPR037520">
    <property type="entry name" value="Folliculin/SMCR8_longin"/>
</dbReference>
<dbReference type="EMBL" id="OV651813">
    <property type="protein sequence ID" value="CAH1099744.1"/>
    <property type="molecule type" value="Genomic_DNA"/>
</dbReference>
<dbReference type="InterPro" id="IPR037521">
    <property type="entry name" value="FLCN/SMCR8_DENN"/>
</dbReference>
<dbReference type="GO" id="GO:0005829">
    <property type="term" value="C:cytosol"/>
    <property type="evidence" value="ECO:0007669"/>
    <property type="project" value="TreeGrafter"/>
</dbReference>
<dbReference type="PROSITE" id="PS51834">
    <property type="entry name" value="DENN_FLCN_SMCR8"/>
    <property type="match status" value="1"/>
</dbReference>
<proteinExistence type="predicted"/>
<evidence type="ECO:0000313" key="2">
    <source>
        <dbReference type="EMBL" id="CAH1099744.1"/>
    </source>
</evidence>
<dbReference type="AlphaFoldDB" id="A0A9P0CIE0"/>